<feature type="domain" description="Chitin-binding type-2" evidence="3">
    <location>
        <begin position="29"/>
        <end position="86"/>
    </location>
</feature>
<dbReference type="InterPro" id="IPR036508">
    <property type="entry name" value="Chitin-bd_dom_sf"/>
</dbReference>
<reference evidence="5" key="1">
    <citation type="submission" date="2025-08" db="UniProtKB">
        <authorList>
            <consortium name="RefSeq"/>
        </authorList>
    </citation>
    <scope>IDENTIFICATION</scope>
</reference>
<feature type="signal peptide" evidence="2">
    <location>
        <begin position="1"/>
        <end position="25"/>
    </location>
</feature>
<evidence type="ECO:0000259" key="3">
    <source>
        <dbReference type="PROSITE" id="PS50940"/>
    </source>
</evidence>
<protein>
    <submittedName>
        <fullName evidence="5">Uncharacterized protein LOC101846925</fullName>
    </submittedName>
</protein>
<evidence type="ECO:0000313" key="4">
    <source>
        <dbReference type="Proteomes" id="UP000694888"/>
    </source>
</evidence>
<dbReference type="SUPFAM" id="SSF57625">
    <property type="entry name" value="Invertebrate chitin-binding proteins"/>
    <property type="match status" value="1"/>
</dbReference>
<dbReference type="GeneID" id="101846925"/>
<feature type="non-terminal residue" evidence="5">
    <location>
        <position position="139"/>
    </location>
</feature>
<organism evidence="4 5">
    <name type="scientific">Aplysia californica</name>
    <name type="common">California sea hare</name>
    <dbReference type="NCBI Taxonomy" id="6500"/>
    <lineage>
        <taxon>Eukaryota</taxon>
        <taxon>Metazoa</taxon>
        <taxon>Spiralia</taxon>
        <taxon>Lophotrochozoa</taxon>
        <taxon>Mollusca</taxon>
        <taxon>Gastropoda</taxon>
        <taxon>Heterobranchia</taxon>
        <taxon>Euthyneura</taxon>
        <taxon>Tectipleura</taxon>
        <taxon>Aplysiida</taxon>
        <taxon>Aplysioidea</taxon>
        <taxon>Aplysiidae</taxon>
        <taxon>Aplysia</taxon>
    </lineage>
</organism>
<feature type="chain" id="PRO_5046922200" evidence="2">
    <location>
        <begin position="26"/>
        <end position="139"/>
    </location>
</feature>
<feature type="region of interest" description="Disordered" evidence="1">
    <location>
        <begin position="93"/>
        <end position="116"/>
    </location>
</feature>
<feature type="compositionally biased region" description="Basic and acidic residues" evidence="1">
    <location>
        <begin position="105"/>
        <end position="115"/>
    </location>
</feature>
<dbReference type="InterPro" id="IPR002557">
    <property type="entry name" value="Chitin-bd_dom"/>
</dbReference>
<dbReference type="RefSeq" id="XP_005110644.1">
    <property type="nucleotide sequence ID" value="XM_005110587.3"/>
</dbReference>
<keyword evidence="2" id="KW-0732">Signal</keyword>
<accession>A0ABM0K7K6</accession>
<name>A0ABM0K7K6_APLCA</name>
<evidence type="ECO:0000256" key="2">
    <source>
        <dbReference type="SAM" id="SignalP"/>
    </source>
</evidence>
<evidence type="ECO:0000256" key="1">
    <source>
        <dbReference type="SAM" id="MobiDB-lite"/>
    </source>
</evidence>
<proteinExistence type="predicted"/>
<sequence>METLQLWRKIAVIFLWTASFSLCTGDNAHHRCSMRHGNEPNLDDFSCESFWRCEHFEGHLTHCLDNHQFDFRTLQCLPNDEVWCQWQHIQQAEGGEEASGGGGRNYEDGDSHDDLQDLQYTSDVLEQWKEKQEDGDKYE</sequence>
<dbReference type="PROSITE" id="PS50940">
    <property type="entry name" value="CHIT_BIND_II"/>
    <property type="match status" value="1"/>
</dbReference>
<gene>
    <name evidence="5" type="primary">LOC101846925</name>
</gene>
<dbReference type="Proteomes" id="UP000694888">
    <property type="component" value="Unplaced"/>
</dbReference>
<evidence type="ECO:0000313" key="5">
    <source>
        <dbReference type="RefSeq" id="XP_005110644.1"/>
    </source>
</evidence>
<keyword evidence="4" id="KW-1185">Reference proteome</keyword>